<protein>
    <submittedName>
        <fullName evidence="1">Uncharacterized protein</fullName>
    </submittedName>
</protein>
<dbReference type="AlphaFoldDB" id="A0A561EIC3"/>
<gene>
    <name evidence="1" type="ORF">FB465_0263</name>
</gene>
<organism evidence="1 2">
    <name type="scientific">Kitasatospora atroaurantiaca</name>
    <dbReference type="NCBI Taxonomy" id="285545"/>
    <lineage>
        <taxon>Bacteria</taxon>
        <taxon>Bacillati</taxon>
        <taxon>Actinomycetota</taxon>
        <taxon>Actinomycetes</taxon>
        <taxon>Kitasatosporales</taxon>
        <taxon>Streptomycetaceae</taxon>
        <taxon>Kitasatospora</taxon>
    </lineage>
</organism>
<accession>A0A561EIC3</accession>
<name>A0A561EIC3_9ACTN</name>
<reference evidence="1 2" key="1">
    <citation type="submission" date="2019-06" db="EMBL/GenBank/DDBJ databases">
        <title>Sequencing the genomes of 1000 actinobacteria strains.</title>
        <authorList>
            <person name="Klenk H.-P."/>
        </authorList>
    </citation>
    <scope>NUCLEOTIDE SEQUENCE [LARGE SCALE GENOMIC DNA]</scope>
    <source>
        <strain evidence="1 2">DSM 41649</strain>
    </source>
</reference>
<comment type="caution">
    <text evidence="1">The sequence shown here is derived from an EMBL/GenBank/DDBJ whole genome shotgun (WGS) entry which is preliminary data.</text>
</comment>
<evidence type="ECO:0000313" key="1">
    <source>
        <dbReference type="EMBL" id="TWE15370.1"/>
    </source>
</evidence>
<sequence length="161" mass="17356">MGTRREHDFVTAHARRVVAAVAPEELAAFGAVAEAYRRDPGKVIAGRRRSDEVLGSGLDAMVTLVSPVALAVLSSVYTHLLNRAGEELSRRGEQGLGKLWRRIRRRPADEAGPDNAVPPFDQRQLEKVREVATARARALGLSEGQVDLLVVALVASLDGGE</sequence>
<dbReference type="Proteomes" id="UP000318416">
    <property type="component" value="Unassembled WGS sequence"/>
</dbReference>
<proteinExistence type="predicted"/>
<dbReference type="EMBL" id="VIVR01000001">
    <property type="protein sequence ID" value="TWE15370.1"/>
    <property type="molecule type" value="Genomic_DNA"/>
</dbReference>
<dbReference type="RefSeq" id="WP_145786783.1">
    <property type="nucleotide sequence ID" value="NZ_BAAABR010000014.1"/>
</dbReference>
<dbReference type="OrthoDB" id="3689592at2"/>
<keyword evidence="2" id="KW-1185">Reference proteome</keyword>
<evidence type="ECO:0000313" key="2">
    <source>
        <dbReference type="Proteomes" id="UP000318416"/>
    </source>
</evidence>